<evidence type="ECO:0000313" key="9">
    <source>
        <dbReference type="Proteomes" id="UP000547674"/>
    </source>
</evidence>
<comment type="caution">
    <text evidence="8">The sequence shown here is derived from an EMBL/GenBank/DDBJ whole genome shotgun (WGS) entry which is preliminary data.</text>
</comment>
<dbReference type="InterPro" id="IPR015421">
    <property type="entry name" value="PyrdxlP-dep_Trfase_major"/>
</dbReference>
<keyword evidence="3 6" id="KW-0032">Aminotransferase</keyword>
<dbReference type="InterPro" id="IPR015424">
    <property type="entry name" value="PyrdxlP-dep_Trfase"/>
</dbReference>
<evidence type="ECO:0000256" key="5">
    <source>
        <dbReference type="ARBA" id="ARBA00022898"/>
    </source>
</evidence>
<comment type="similarity">
    <text evidence="2 6">Belongs to the class-I pyridoxal-phosphate-dependent aminotransferase family.</text>
</comment>
<dbReference type="GO" id="GO:0008483">
    <property type="term" value="F:transaminase activity"/>
    <property type="evidence" value="ECO:0007669"/>
    <property type="project" value="UniProtKB-KW"/>
</dbReference>
<dbReference type="InterPro" id="IPR004839">
    <property type="entry name" value="Aminotransferase_I/II_large"/>
</dbReference>
<dbReference type="PROSITE" id="PS00105">
    <property type="entry name" value="AA_TRANSFER_CLASS_1"/>
    <property type="match status" value="1"/>
</dbReference>
<evidence type="ECO:0000256" key="2">
    <source>
        <dbReference type="ARBA" id="ARBA00007441"/>
    </source>
</evidence>
<dbReference type="Gene3D" id="3.90.1150.10">
    <property type="entry name" value="Aspartate Aminotransferase, domain 1"/>
    <property type="match status" value="1"/>
</dbReference>
<dbReference type="PANTHER" id="PTHR46383">
    <property type="entry name" value="ASPARTATE AMINOTRANSFERASE"/>
    <property type="match status" value="1"/>
</dbReference>
<dbReference type="FunFam" id="3.40.640.10:FF:000033">
    <property type="entry name" value="Aspartate aminotransferase"/>
    <property type="match status" value="1"/>
</dbReference>
<dbReference type="GO" id="GO:0006520">
    <property type="term" value="P:amino acid metabolic process"/>
    <property type="evidence" value="ECO:0007669"/>
    <property type="project" value="InterPro"/>
</dbReference>
<evidence type="ECO:0000313" key="8">
    <source>
        <dbReference type="EMBL" id="NNF05213.1"/>
    </source>
</evidence>
<dbReference type="GO" id="GO:0030170">
    <property type="term" value="F:pyridoxal phosphate binding"/>
    <property type="evidence" value="ECO:0007669"/>
    <property type="project" value="InterPro"/>
</dbReference>
<name>A0A7Y2H113_UNCEI</name>
<feature type="domain" description="Aminotransferase class I/classII large" evidence="7">
    <location>
        <begin position="32"/>
        <end position="382"/>
    </location>
</feature>
<dbReference type="InterPro" id="IPR050596">
    <property type="entry name" value="AspAT/PAT-like"/>
</dbReference>
<evidence type="ECO:0000256" key="3">
    <source>
        <dbReference type="ARBA" id="ARBA00022576"/>
    </source>
</evidence>
<evidence type="ECO:0000259" key="7">
    <source>
        <dbReference type="Pfam" id="PF00155"/>
    </source>
</evidence>
<dbReference type="EMBL" id="JABDJR010000013">
    <property type="protein sequence ID" value="NNF05213.1"/>
    <property type="molecule type" value="Genomic_DNA"/>
</dbReference>
<dbReference type="Proteomes" id="UP000547674">
    <property type="component" value="Unassembled WGS sequence"/>
</dbReference>
<dbReference type="EC" id="2.6.1.-" evidence="6"/>
<proteinExistence type="inferred from homology"/>
<gene>
    <name evidence="8" type="ORF">HKN21_00500</name>
</gene>
<keyword evidence="5" id="KW-0663">Pyridoxal phosphate</keyword>
<dbReference type="InterPro" id="IPR004838">
    <property type="entry name" value="NHTrfase_class1_PyrdxlP-BS"/>
</dbReference>
<dbReference type="PANTHER" id="PTHR46383:SF1">
    <property type="entry name" value="ASPARTATE AMINOTRANSFERASE"/>
    <property type="match status" value="1"/>
</dbReference>
<dbReference type="AlphaFoldDB" id="A0A7Y2H113"/>
<dbReference type="InterPro" id="IPR015422">
    <property type="entry name" value="PyrdxlP-dep_Trfase_small"/>
</dbReference>
<dbReference type="Gene3D" id="3.40.640.10">
    <property type="entry name" value="Type I PLP-dependent aspartate aminotransferase-like (Major domain)"/>
    <property type="match status" value="1"/>
</dbReference>
<sequence>MPAYAKAMARLGTETAFEVLARARALEAQGRDIVHLEIGEPDFDTPKNIVEAGKKALDDGFTHYGPSAGMPEFRSIIANYIAEDRGISVEPENVVVTPGGKPVMFYGMLALLDPGDEVLYPNPGFPIYESVIDWVGAKAVPLVLRQENEFRLDLDEIKDKLNSKTKLLIINSPQNPTGGILPEADLKALATMLLDYPDCWILSDEIYSQLLYDEAHVSITKFPGIQERTIILDGFSKTYAMTGWRLGYGIMPEELATHVARLETNCNSCPPAMIQVAGMEALTGPQDEVDRMRAEFKKRRDHLVTGLNKIEGVECLLPGGAFYVFPSIKKLGKPSAEFATRLLDEGGVAALSGTAFGRHGEGHLRFSYANSIDNINKALERLAAFVPTL</sequence>
<keyword evidence="4 6" id="KW-0808">Transferase</keyword>
<evidence type="ECO:0000256" key="4">
    <source>
        <dbReference type="ARBA" id="ARBA00022679"/>
    </source>
</evidence>
<accession>A0A7Y2H113</accession>
<evidence type="ECO:0000256" key="1">
    <source>
        <dbReference type="ARBA" id="ARBA00001933"/>
    </source>
</evidence>
<comment type="cofactor">
    <cofactor evidence="1 6">
        <name>pyridoxal 5'-phosphate</name>
        <dbReference type="ChEBI" id="CHEBI:597326"/>
    </cofactor>
</comment>
<evidence type="ECO:0000256" key="6">
    <source>
        <dbReference type="RuleBase" id="RU000481"/>
    </source>
</evidence>
<dbReference type="Pfam" id="PF00155">
    <property type="entry name" value="Aminotran_1_2"/>
    <property type="match status" value="1"/>
</dbReference>
<dbReference type="CDD" id="cd00609">
    <property type="entry name" value="AAT_like"/>
    <property type="match status" value="1"/>
</dbReference>
<protein>
    <recommendedName>
        <fullName evidence="6">Aminotransferase</fullName>
        <ecNumber evidence="6">2.6.1.-</ecNumber>
    </recommendedName>
</protein>
<dbReference type="SUPFAM" id="SSF53383">
    <property type="entry name" value="PLP-dependent transferases"/>
    <property type="match status" value="1"/>
</dbReference>
<organism evidence="8 9">
    <name type="scientific">Eiseniibacteriota bacterium</name>
    <dbReference type="NCBI Taxonomy" id="2212470"/>
    <lineage>
        <taxon>Bacteria</taxon>
        <taxon>Candidatus Eiseniibacteriota</taxon>
    </lineage>
</organism>
<reference evidence="8 9" key="1">
    <citation type="submission" date="2020-03" db="EMBL/GenBank/DDBJ databases">
        <title>Metabolic flexibility allows generalist bacteria to become dominant in a frequently disturbed ecosystem.</title>
        <authorList>
            <person name="Chen Y.-J."/>
            <person name="Leung P.M."/>
            <person name="Bay S.K."/>
            <person name="Hugenholtz P."/>
            <person name="Kessler A.J."/>
            <person name="Shelley G."/>
            <person name="Waite D.W."/>
            <person name="Cook P.L."/>
            <person name="Greening C."/>
        </authorList>
    </citation>
    <scope>NUCLEOTIDE SEQUENCE [LARGE SCALE GENOMIC DNA]</scope>
    <source>
        <strain evidence="8">SS_bin_28</strain>
    </source>
</reference>